<dbReference type="InterPro" id="IPR036249">
    <property type="entry name" value="Thioredoxin-like_sf"/>
</dbReference>
<feature type="chain" id="PRO_5002613599" description="Thioredoxin domain-containing protein" evidence="1">
    <location>
        <begin position="30"/>
        <end position="184"/>
    </location>
</feature>
<dbReference type="PROSITE" id="PS51257">
    <property type="entry name" value="PROKAR_LIPOPROTEIN"/>
    <property type="match status" value="1"/>
</dbReference>
<dbReference type="KEGG" id="syc:syc1571_d"/>
<dbReference type="SUPFAM" id="SSF52833">
    <property type="entry name" value="Thioredoxin-like"/>
    <property type="match status" value="1"/>
</dbReference>
<evidence type="ECO:0000259" key="2">
    <source>
        <dbReference type="PROSITE" id="PS51352"/>
    </source>
</evidence>
<organism evidence="3 4">
    <name type="scientific">Synechococcus sp. (strain ATCC 27144 / PCC 6301 / SAUG 1402/1)</name>
    <name type="common">Anacystis nidulans</name>
    <dbReference type="NCBI Taxonomy" id="269084"/>
    <lineage>
        <taxon>Bacteria</taxon>
        <taxon>Bacillati</taxon>
        <taxon>Cyanobacteriota</taxon>
        <taxon>Cyanophyceae</taxon>
        <taxon>Synechococcales</taxon>
        <taxon>Synechococcaceae</taxon>
        <taxon>Synechococcus</taxon>
    </lineage>
</organism>
<name>A0A0H3KA38_SYNP6</name>
<dbReference type="AlphaFoldDB" id="A0A0H3KA38"/>
<dbReference type="PROSITE" id="PS51352">
    <property type="entry name" value="THIOREDOXIN_2"/>
    <property type="match status" value="1"/>
</dbReference>
<protein>
    <recommendedName>
        <fullName evidence="2">Thioredoxin domain-containing protein</fullName>
    </recommendedName>
</protein>
<reference evidence="3 4" key="1">
    <citation type="journal article" date="2007" name="Photosyn. Res.">
        <title>Complete nucleotide sequence of the freshwater unicellular cyanobacterium Synechococcus elongatus PCC 6301 chromosome: gene content and organization.</title>
        <authorList>
            <person name="Sugita C."/>
            <person name="Ogata K."/>
            <person name="Shikata M."/>
            <person name="Jikuya H."/>
            <person name="Takano J."/>
            <person name="Furumichi M."/>
            <person name="Kanehisa M."/>
            <person name="Omata T."/>
            <person name="Sugiura M."/>
            <person name="Sugita M."/>
        </authorList>
    </citation>
    <scope>NUCLEOTIDE SEQUENCE [LARGE SCALE GENOMIC DNA]</scope>
    <source>
        <strain evidence="4">ATCC 27144 / PCC 6301 / SAUG 1402/1</strain>
    </source>
</reference>
<dbReference type="InterPro" id="IPR048069">
    <property type="entry name" value="Thylak_slr1796"/>
</dbReference>
<sequence length="184" mass="20388">MLVMRRFVLCCLTVLILGMSCLWSPAAQASLQDDRFDGNIFALYAGNGSLVPPRMPLSQAIAEHRPSLLVFYLDDSRDCKQFASVVSQLQAPFGRVVEFIPVNADTVQGDRPQDPAEAGFYYQGVVPQVVVFDQQGKVRLNQTGLVAYDAIDDALRSVLDLPARSQTETTRPRILNEINTELVQ</sequence>
<evidence type="ECO:0000313" key="3">
    <source>
        <dbReference type="EMBL" id="BAD79761.1"/>
    </source>
</evidence>
<dbReference type="InterPro" id="IPR013766">
    <property type="entry name" value="Thioredoxin_domain"/>
</dbReference>
<gene>
    <name evidence="3" type="ordered locus">syc1571_d</name>
</gene>
<dbReference type="Gene3D" id="3.40.30.10">
    <property type="entry name" value="Glutaredoxin"/>
    <property type="match status" value="1"/>
</dbReference>
<dbReference type="eggNOG" id="COG0526">
    <property type="taxonomic scope" value="Bacteria"/>
</dbReference>
<dbReference type="NCBIfam" id="NF038096">
    <property type="entry name" value="thylak_slr1796"/>
    <property type="match status" value="1"/>
</dbReference>
<feature type="signal peptide" evidence="1">
    <location>
        <begin position="1"/>
        <end position="29"/>
    </location>
</feature>
<dbReference type="Proteomes" id="UP000001175">
    <property type="component" value="Chromosome"/>
</dbReference>
<dbReference type="EMBL" id="AP008231">
    <property type="protein sequence ID" value="BAD79761.1"/>
    <property type="molecule type" value="Genomic_DNA"/>
</dbReference>
<evidence type="ECO:0000313" key="4">
    <source>
        <dbReference type="Proteomes" id="UP000001175"/>
    </source>
</evidence>
<feature type="domain" description="Thioredoxin" evidence="2">
    <location>
        <begin position="20"/>
        <end position="160"/>
    </location>
</feature>
<keyword evidence="1" id="KW-0732">Signal</keyword>
<proteinExistence type="predicted"/>
<accession>A0A0H3KA38</accession>
<evidence type="ECO:0000256" key="1">
    <source>
        <dbReference type="SAM" id="SignalP"/>
    </source>
</evidence>